<dbReference type="Gene3D" id="3.20.20.100">
    <property type="entry name" value="NADP-dependent oxidoreductase domain"/>
    <property type="match status" value="1"/>
</dbReference>
<evidence type="ECO:0000256" key="1">
    <source>
        <dbReference type="ARBA" id="ARBA00023002"/>
    </source>
</evidence>
<dbReference type="EMBL" id="JAAAUY010000878">
    <property type="protein sequence ID" value="KAF9325745.1"/>
    <property type="molecule type" value="Genomic_DNA"/>
</dbReference>
<protein>
    <recommendedName>
        <fullName evidence="2">NADP-dependent oxidoreductase domain-containing protein</fullName>
    </recommendedName>
</protein>
<dbReference type="InterPro" id="IPR036812">
    <property type="entry name" value="NAD(P)_OxRdtase_dom_sf"/>
</dbReference>
<keyword evidence="1" id="KW-0560">Oxidoreductase</keyword>
<feature type="non-terminal residue" evidence="3">
    <location>
        <position position="116"/>
    </location>
</feature>
<evidence type="ECO:0000313" key="4">
    <source>
        <dbReference type="Proteomes" id="UP000696485"/>
    </source>
</evidence>
<dbReference type="Pfam" id="PF00248">
    <property type="entry name" value="Aldo_ket_red"/>
    <property type="match status" value="1"/>
</dbReference>
<dbReference type="InterPro" id="IPR050523">
    <property type="entry name" value="AKR_Detox_Biosynth"/>
</dbReference>
<dbReference type="AlphaFoldDB" id="A0A9P5SF08"/>
<evidence type="ECO:0000259" key="2">
    <source>
        <dbReference type="Pfam" id="PF00248"/>
    </source>
</evidence>
<proteinExistence type="predicted"/>
<sequence length="116" mass="13167">MDSATRPENVKPFLETCHKHGHVELDTARIYCNGDTEKVLGSLPIHQDFKIGTKVWPTIPRAHGPENLGRIFRESLATLKASKVDILYLHSPDVTTFFEETVKAIDELHKEGLFDR</sequence>
<evidence type="ECO:0000313" key="3">
    <source>
        <dbReference type="EMBL" id="KAF9325745.1"/>
    </source>
</evidence>
<dbReference type="PANTHER" id="PTHR43364">
    <property type="entry name" value="NADH-SPECIFIC METHYLGLYOXAL REDUCTASE-RELATED"/>
    <property type="match status" value="1"/>
</dbReference>
<name>A0A9P5SF08_9FUNG</name>
<gene>
    <name evidence="3" type="ORF">BG006_010781</name>
</gene>
<organism evidence="3 4">
    <name type="scientific">Podila minutissima</name>
    <dbReference type="NCBI Taxonomy" id="64525"/>
    <lineage>
        <taxon>Eukaryota</taxon>
        <taxon>Fungi</taxon>
        <taxon>Fungi incertae sedis</taxon>
        <taxon>Mucoromycota</taxon>
        <taxon>Mortierellomycotina</taxon>
        <taxon>Mortierellomycetes</taxon>
        <taxon>Mortierellales</taxon>
        <taxon>Mortierellaceae</taxon>
        <taxon>Podila</taxon>
    </lineage>
</organism>
<dbReference type="GO" id="GO:0016491">
    <property type="term" value="F:oxidoreductase activity"/>
    <property type="evidence" value="ECO:0007669"/>
    <property type="project" value="UniProtKB-KW"/>
</dbReference>
<dbReference type="Proteomes" id="UP000696485">
    <property type="component" value="Unassembled WGS sequence"/>
</dbReference>
<keyword evidence="4" id="KW-1185">Reference proteome</keyword>
<dbReference type="PANTHER" id="PTHR43364:SF4">
    <property type="entry name" value="NAD(P)-LINKED OXIDOREDUCTASE SUPERFAMILY PROTEIN"/>
    <property type="match status" value="1"/>
</dbReference>
<dbReference type="InterPro" id="IPR023210">
    <property type="entry name" value="NADP_OxRdtase_dom"/>
</dbReference>
<accession>A0A9P5SF08</accession>
<feature type="domain" description="NADP-dependent oxidoreductase" evidence="2">
    <location>
        <begin position="5"/>
        <end position="113"/>
    </location>
</feature>
<dbReference type="SUPFAM" id="SSF51430">
    <property type="entry name" value="NAD(P)-linked oxidoreductase"/>
    <property type="match status" value="1"/>
</dbReference>
<comment type="caution">
    <text evidence="3">The sequence shown here is derived from an EMBL/GenBank/DDBJ whole genome shotgun (WGS) entry which is preliminary data.</text>
</comment>
<reference evidence="3" key="1">
    <citation type="journal article" date="2020" name="Fungal Divers.">
        <title>Resolving the Mortierellaceae phylogeny through synthesis of multi-gene phylogenetics and phylogenomics.</title>
        <authorList>
            <person name="Vandepol N."/>
            <person name="Liber J."/>
            <person name="Desiro A."/>
            <person name="Na H."/>
            <person name="Kennedy M."/>
            <person name="Barry K."/>
            <person name="Grigoriev I.V."/>
            <person name="Miller A.N."/>
            <person name="O'Donnell K."/>
            <person name="Stajich J.E."/>
            <person name="Bonito G."/>
        </authorList>
    </citation>
    <scope>NUCLEOTIDE SEQUENCE</scope>
    <source>
        <strain evidence="3">NVP1</strain>
    </source>
</reference>